<dbReference type="SUPFAM" id="SSF55957">
    <property type="entry name" value="Phosphoglucomutase, C-terminal domain"/>
    <property type="match status" value="1"/>
</dbReference>
<evidence type="ECO:0000313" key="7">
    <source>
        <dbReference type="EMBL" id="SVB01216.1"/>
    </source>
</evidence>
<organism evidence="7">
    <name type="scientific">marine metagenome</name>
    <dbReference type="NCBI Taxonomy" id="408172"/>
    <lineage>
        <taxon>unclassified sequences</taxon>
        <taxon>metagenomes</taxon>
        <taxon>ecological metagenomes</taxon>
    </lineage>
</organism>
<dbReference type="GO" id="GO:0016868">
    <property type="term" value="F:intramolecular phosphotransferase activity"/>
    <property type="evidence" value="ECO:0007669"/>
    <property type="project" value="InterPro"/>
</dbReference>
<evidence type="ECO:0000256" key="3">
    <source>
        <dbReference type="ARBA" id="ARBA00022723"/>
    </source>
</evidence>
<evidence type="ECO:0000256" key="1">
    <source>
        <dbReference type="ARBA" id="ARBA00001946"/>
    </source>
</evidence>
<dbReference type="InterPro" id="IPR005843">
    <property type="entry name" value="A-D-PHexomutase_C"/>
</dbReference>
<keyword evidence="4" id="KW-0460">Magnesium</keyword>
<keyword evidence="5" id="KW-0413">Isomerase</keyword>
<accession>A0A382AI89</accession>
<proteinExistence type="predicted"/>
<evidence type="ECO:0000256" key="5">
    <source>
        <dbReference type="ARBA" id="ARBA00023235"/>
    </source>
</evidence>
<evidence type="ECO:0000259" key="6">
    <source>
        <dbReference type="Pfam" id="PF00408"/>
    </source>
</evidence>
<dbReference type="Pfam" id="PF00408">
    <property type="entry name" value="PGM_PMM_IV"/>
    <property type="match status" value="1"/>
</dbReference>
<dbReference type="EMBL" id="UINC01025513">
    <property type="protein sequence ID" value="SVB01216.1"/>
    <property type="molecule type" value="Genomic_DNA"/>
</dbReference>
<dbReference type="GO" id="GO:0046872">
    <property type="term" value="F:metal ion binding"/>
    <property type="evidence" value="ECO:0007669"/>
    <property type="project" value="UniProtKB-KW"/>
</dbReference>
<evidence type="ECO:0000256" key="4">
    <source>
        <dbReference type="ARBA" id="ARBA00022842"/>
    </source>
</evidence>
<dbReference type="InterPro" id="IPR036900">
    <property type="entry name" value="A-D-PHexomutase_C_sf"/>
</dbReference>
<keyword evidence="3" id="KW-0479">Metal-binding</keyword>
<evidence type="ECO:0000256" key="2">
    <source>
        <dbReference type="ARBA" id="ARBA00022553"/>
    </source>
</evidence>
<dbReference type="AlphaFoldDB" id="A0A382AI89"/>
<dbReference type="PANTHER" id="PTHR43771:SF2">
    <property type="entry name" value="PHOSPHOMANNOMUTASE_PHOSPHOGLUCOMUTASE"/>
    <property type="match status" value="1"/>
</dbReference>
<dbReference type="PANTHER" id="PTHR43771">
    <property type="entry name" value="PHOSPHOMANNOMUTASE"/>
    <property type="match status" value="1"/>
</dbReference>
<protein>
    <recommendedName>
        <fullName evidence="6">Alpha-D-phosphohexomutase C-terminal domain-containing protein</fullName>
    </recommendedName>
</protein>
<comment type="cofactor">
    <cofactor evidence="1">
        <name>Mg(2+)</name>
        <dbReference type="ChEBI" id="CHEBI:18420"/>
    </cofactor>
</comment>
<sequence>YGFDDAIYAACRILQIVASSKVKVSEMLLDVPKTAATPEIRVDCPDDRKFEIVRELTESFSKKYDVIDIDGARVNFDKGWALIRASNTQPVIVFRFEANNTERLDEIISLVRKAMSKYEPIVTLGEELC</sequence>
<gene>
    <name evidence="7" type="ORF">METZ01_LOCUS154070</name>
</gene>
<feature type="non-terminal residue" evidence="7">
    <location>
        <position position="1"/>
    </location>
</feature>
<feature type="domain" description="Alpha-D-phosphohexomutase C-terminal" evidence="6">
    <location>
        <begin position="39"/>
        <end position="111"/>
    </location>
</feature>
<name>A0A382AI89_9ZZZZ</name>
<dbReference type="Gene3D" id="3.30.310.50">
    <property type="entry name" value="Alpha-D-phosphohexomutase, C-terminal domain"/>
    <property type="match status" value="1"/>
</dbReference>
<reference evidence="7" key="1">
    <citation type="submission" date="2018-05" db="EMBL/GenBank/DDBJ databases">
        <authorList>
            <person name="Lanie J.A."/>
            <person name="Ng W.-L."/>
            <person name="Kazmierczak K.M."/>
            <person name="Andrzejewski T.M."/>
            <person name="Davidsen T.M."/>
            <person name="Wayne K.J."/>
            <person name="Tettelin H."/>
            <person name="Glass J.I."/>
            <person name="Rusch D."/>
            <person name="Podicherti R."/>
            <person name="Tsui H.-C.T."/>
            <person name="Winkler M.E."/>
        </authorList>
    </citation>
    <scope>NUCLEOTIDE SEQUENCE</scope>
</reference>
<keyword evidence="2" id="KW-0597">Phosphoprotein</keyword>